<comment type="subcellular location">
    <subcellularLocation>
        <location evidence="1">Cell membrane</location>
        <topology evidence="1">Multi-pass membrane protein</topology>
    </subcellularLocation>
</comment>
<dbReference type="GO" id="GO:0015421">
    <property type="term" value="F:ABC-type oligopeptide transporter activity"/>
    <property type="evidence" value="ECO:0007669"/>
    <property type="project" value="TreeGrafter"/>
</dbReference>
<dbReference type="SUPFAM" id="SSF52540">
    <property type="entry name" value="P-loop containing nucleoside triphosphate hydrolases"/>
    <property type="match status" value="1"/>
</dbReference>
<dbReference type="GO" id="GO:0005524">
    <property type="term" value="F:ATP binding"/>
    <property type="evidence" value="ECO:0007669"/>
    <property type="project" value="UniProtKB-KW"/>
</dbReference>
<dbReference type="Proteomes" id="UP000198510">
    <property type="component" value="Unassembled WGS sequence"/>
</dbReference>
<organism evidence="10 11">
    <name type="scientific">Catalinimonas alkaloidigena</name>
    <dbReference type="NCBI Taxonomy" id="1075417"/>
    <lineage>
        <taxon>Bacteria</taxon>
        <taxon>Pseudomonadati</taxon>
        <taxon>Bacteroidota</taxon>
        <taxon>Cytophagia</taxon>
        <taxon>Cytophagales</taxon>
        <taxon>Catalimonadaceae</taxon>
        <taxon>Catalinimonas</taxon>
    </lineage>
</organism>
<dbReference type="PROSITE" id="PS00211">
    <property type="entry name" value="ABC_TRANSPORTER_1"/>
    <property type="match status" value="1"/>
</dbReference>
<evidence type="ECO:0000256" key="6">
    <source>
        <dbReference type="ARBA" id="ARBA00023136"/>
    </source>
</evidence>
<evidence type="ECO:0000256" key="7">
    <source>
        <dbReference type="SAM" id="Phobius"/>
    </source>
</evidence>
<dbReference type="Pfam" id="PF00005">
    <property type="entry name" value="ABC_tran"/>
    <property type="match status" value="1"/>
</dbReference>
<feature type="transmembrane region" description="Helical" evidence="7">
    <location>
        <begin position="179"/>
        <end position="208"/>
    </location>
</feature>
<keyword evidence="2 7" id="KW-0812">Transmembrane</keyword>
<dbReference type="Gene3D" id="1.20.1560.10">
    <property type="entry name" value="ABC transporter type 1, transmembrane domain"/>
    <property type="match status" value="1"/>
</dbReference>
<reference evidence="10 11" key="1">
    <citation type="submission" date="2016-10" db="EMBL/GenBank/DDBJ databases">
        <authorList>
            <person name="de Groot N.N."/>
        </authorList>
    </citation>
    <scope>NUCLEOTIDE SEQUENCE [LARGE SCALE GENOMIC DNA]</scope>
    <source>
        <strain evidence="10 11">DSM 25186</strain>
    </source>
</reference>
<evidence type="ECO:0000256" key="4">
    <source>
        <dbReference type="ARBA" id="ARBA00022840"/>
    </source>
</evidence>
<dbReference type="InterPro" id="IPR003593">
    <property type="entry name" value="AAA+_ATPase"/>
</dbReference>
<evidence type="ECO:0000256" key="2">
    <source>
        <dbReference type="ARBA" id="ARBA00022692"/>
    </source>
</evidence>
<keyword evidence="11" id="KW-1185">Reference proteome</keyword>
<evidence type="ECO:0000256" key="3">
    <source>
        <dbReference type="ARBA" id="ARBA00022741"/>
    </source>
</evidence>
<dbReference type="CDD" id="cd18552">
    <property type="entry name" value="ABC_6TM_MsbA_like"/>
    <property type="match status" value="1"/>
</dbReference>
<sequence>MKRSTYFRLLAYTRPLGRFLVPYTIFAMLSIVFGLINFSLIIPLLNVLFGTAPVQAVARPEFSLNATYVFDLFNYYYVDTLQAYGPYRALQFICIVVVVSVLLTNLFRYLSIRIEEHLSAHAIRQLRQGLFDKATSLHLGYFTNERKGDLLARLTTDVQEVEHTVTKSLTVAIREPITIVGYFVVLILLSAKLTLITMLVIPIAGFAISSVIRKLRRDARAGQDSLSRIVSLIDETLGGMRIVKGFNAQKLVRNKFEEENGRYADIIKRMAFKRELASPFSEFTGVTLVAGILLYGGSLVLSSQSSLSPSEFVTYLVIFSQVMRPAKSLSTTFSNLQRGLAAGDRVLDIIDTPAQIQDRPDAVVLPRFENEIELRDVTFAYEETPVLKGISFRIPKGKLVALVGPSGGGKSTIADLIPRFYDPASGSVRMDGRDLRDYTTASVRAQLGIVTQESILFNDTIFNNIAFGKPDATEAEVIEAAKIANAHDFILQTPQGYQTAIGDRGTKLSGGQRQRLSIARAVLKNPPILILDEATSALDNESEKLVQEALFNLMKSRTSLVIAHRLSTIQHADEIIVIEEGRIRERGTHAELREREGGLYRKLAELAG</sequence>
<dbReference type="STRING" id="1075417.SAMN05421823_102391"/>
<protein>
    <submittedName>
        <fullName evidence="10">ATP-binding cassette, subfamily B, MsbA</fullName>
    </submittedName>
</protein>
<dbReference type="SUPFAM" id="SSF90123">
    <property type="entry name" value="ABC transporter transmembrane region"/>
    <property type="match status" value="1"/>
</dbReference>
<keyword evidence="4 10" id="KW-0067">ATP-binding</keyword>
<dbReference type="Gene3D" id="3.40.50.300">
    <property type="entry name" value="P-loop containing nucleotide triphosphate hydrolases"/>
    <property type="match status" value="1"/>
</dbReference>
<evidence type="ECO:0000313" key="10">
    <source>
        <dbReference type="EMBL" id="SDK29969.1"/>
    </source>
</evidence>
<keyword evidence="5 7" id="KW-1133">Transmembrane helix</keyword>
<keyword evidence="6 7" id="KW-0472">Membrane</keyword>
<dbReference type="OrthoDB" id="843962at2"/>
<dbReference type="GO" id="GO:0016887">
    <property type="term" value="F:ATP hydrolysis activity"/>
    <property type="evidence" value="ECO:0007669"/>
    <property type="project" value="InterPro"/>
</dbReference>
<evidence type="ECO:0000259" key="8">
    <source>
        <dbReference type="PROSITE" id="PS50893"/>
    </source>
</evidence>
<dbReference type="InterPro" id="IPR011527">
    <property type="entry name" value="ABC1_TM_dom"/>
</dbReference>
<dbReference type="EMBL" id="FNFO01000002">
    <property type="protein sequence ID" value="SDK29969.1"/>
    <property type="molecule type" value="Genomic_DNA"/>
</dbReference>
<feature type="transmembrane region" description="Helical" evidence="7">
    <location>
        <begin position="90"/>
        <end position="110"/>
    </location>
</feature>
<dbReference type="InterPro" id="IPR036640">
    <property type="entry name" value="ABC1_TM_sf"/>
</dbReference>
<name>A0A1G9ARJ3_9BACT</name>
<dbReference type="AlphaFoldDB" id="A0A1G9ARJ3"/>
<dbReference type="InterPro" id="IPR003439">
    <property type="entry name" value="ABC_transporter-like_ATP-bd"/>
</dbReference>
<keyword evidence="3" id="KW-0547">Nucleotide-binding</keyword>
<proteinExistence type="predicted"/>
<accession>A0A1G9ARJ3</accession>
<dbReference type="PROSITE" id="PS50893">
    <property type="entry name" value="ABC_TRANSPORTER_2"/>
    <property type="match status" value="1"/>
</dbReference>
<dbReference type="PANTHER" id="PTHR43394">
    <property type="entry name" value="ATP-DEPENDENT PERMEASE MDL1, MITOCHONDRIAL"/>
    <property type="match status" value="1"/>
</dbReference>
<dbReference type="InterPro" id="IPR017871">
    <property type="entry name" value="ABC_transporter-like_CS"/>
</dbReference>
<dbReference type="RefSeq" id="WP_089680004.1">
    <property type="nucleotide sequence ID" value="NZ_FNFO01000002.1"/>
</dbReference>
<dbReference type="PANTHER" id="PTHR43394:SF1">
    <property type="entry name" value="ATP-BINDING CASSETTE SUB-FAMILY B MEMBER 10, MITOCHONDRIAL"/>
    <property type="match status" value="1"/>
</dbReference>
<dbReference type="CDD" id="cd03251">
    <property type="entry name" value="ABCC_MsbA"/>
    <property type="match status" value="1"/>
</dbReference>
<gene>
    <name evidence="10" type="ORF">SAMN05421823_102391</name>
</gene>
<evidence type="ECO:0000256" key="5">
    <source>
        <dbReference type="ARBA" id="ARBA00022989"/>
    </source>
</evidence>
<feature type="domain" description="ABC transporter" evidence="8">
    <location>
        <begin position="372"/>
        <end position="605"/>
    </location>
</feature>
<dbReference type="InterPro" id="IPR027417">
    <property type="entry name" value="P-loop_NTPase"/>
</dbReference>
<evidence type="ECO:0000256" key="1">
    <source>
        <dbReference type="ARBA" id="ARBA00004651"/>
    </source>
</evidence>
<dbReference type="Pfam" id="PF00664">
    <property type="entry name" value="ABC_membrane"/>
    <property type="match status" value="1"/>
</dbReference>
<dbReference type="FunFam" id="3.40.50.300:FF:000218">
    <property type="entry name" value="Multidrug ABC transporter ATP-binding protein"/>
    <property type="match status" value="1"/>
</dbReference>
<dbReference type="SMART" id="SM00382">
    <property type="entry name" value="AAA"/>
    <property type="match status" value="1"/>
</dbReference>
<dbReference type="PROSITE" id="PS50929">
    <property type="entry name" value="ABC_TM1F"/>
    <property type="match status" value="1"/>
</dbReference>
<evidence type="ECO:0000259" key="9">
    <source>
        <dbReference type="PROSITE" id="PS50929"/>
    </source>
</evidence>
<dbReference type="InterPro" id="IPR039421">
    <property type="entry name" value="Type_1_exporter"/>
</dbReference>
<feature type="domain" description="ABC transmembrane type-1" evidence="9">
    <location>
        <begin position="24"/>
        <end position="338"/>
    </location>
</feature>
<feature type="transmembrane region" description="Helical" evidence="7">
    <location>
        <begin position="20"/>
        <end position="42"/>
    </location>
</feature>
<dbReference type="GO" id="GO:0005886">
    <property type="term" value="C:plasma membrane"/>
    <property type="evidence" value="ECO:0007669"/>
    <property type="project" value="UniProtKB-SubCell"/>
</dbReference>
<evidence type="ECO:0000313" key="11">
    <source>
        <dbReference type="Proteomes" id="UP000198510"/>
    </source>
</evidence>